<keyword evidence="7" id="KW-1185">Reference proteome</keyword>
<organism evidence="6 7">
    <name type="scientific">Menidia menidia</name>
    <name type="common">Atlantic silverside</name>
    <dbReference type="NCBI Taxonomy" id="238744"/>
    <lineage>
        <taxon>Eukaryota</taxon>
        <taxon>Metazoa</taxon>
        <taxon>Chordata</taxon>
        <taxon>Craniata</taxon>
        <taxon>Vertebrata</taxon>
        <taxon>Euteleostomi</taxon>
        <taxon>Actinopterygii</taxon>
        <taxon>Neopterygii</taxon>
        <taxon>Teleostei</taxon>
        <taxon>Neoteleostei</taxon>
        <taxon>Acanthomorphata</taxon>
        <taxon>Ovalentaria</taxon>
        <taxon>Atherinomorphae</taxon>
        <taxon>Atheriniformes</taxon>
        <taxon>Atherinopsidae</taxon>
        <taxon>Menidiinae</taxon>
        <taxon>Menidia</taxon>
    </lineage>
</organism>
<evidence type="ECO:0000256" key="1">
    <source>
        <dbReference type="ARBA" id="ARBA00022737"/>
    </source>
</evidence>
<comment type="caution">
    <text evidence="6">The sequence shown here is derived from an EMBL/GenBank/DDBJ whole genome shotgun (WGS) entry which is preliminary data.</text>
</comment>
<sequence length="300" mass="32759">MLTFSVRQGEAGQAKPSSGESKPFALPLRVPPASTKVEIRKLREEPEEAGRSPLAPGRRPSRSEPAESRAPSSAVPLEQAEHEWLVKCAAGRWGHVYGLLLGDGQLAQKKDFVSGFTALHWAAKWGSSEMLHRILAAARRDGVEVDVNARAHGGYTPLHIAALHDQGYVMAALVGEYGADAAIRDNCGKKAYHYLHGGTSDTLREMLGEPRAQRRAGDGDRAAHWQRRGEPDPFPERPRSLHSLGRLFQPNATGHRKKAKQRPGLLSLSDHDPRDEREDGSGGSNGGVFRLRAASDVFIR</sequence>
<dbReference type="EMBL" id="CAJRST010004446">
    <property type="protein sequence ID" value="CAG5871934.1"/>
    <property type="molecule type" value="Genomic_DNA"/>
</dbReference>
<dbReference type="OrthoDB" id="432281at2759"/>
<name>A0A8S4ANA4_9TELE</name>
<dbReference type="SUPFAM" id="SSF48403">
    <property type="entry name" value="Ankyrin repeat"/>
    <property type="match status" value="1"/>
</dbReference>
<comment type="similarity">
    <text evidence="3">Belongs to the SOWAH family.</text>
</comment>
<feature type="region of interest" description="Disordered" evidence="5">
    <location>
        <begin position="211"/>
        <end position="288"/>
    </location>
</feature>
<feature type="compositionally biased region" description="Basic and acidic residues" evidence="5">
    <location>
        <begin position="269"/>
        <end position="280"/>
    </location>
</feature>
<feature type="compositionally biased region" description="Basic and acidic residues" evidence="5">
    <location>
        <begin position="211"/>
        <end position="239"/>
    </location>
</feature>
<dbReference type="AlphaFoldDB" id="A0A8S4ANA4"/>
<feature type="repeat" description="ANK" evidence="4">
    <location>
        <begin position="153"/>
        <end position="186"/>
    </location>
</feature>
<accession>A0A8S4ANA4</accession>
<reference evidence="6" key="1">
    <citation type="submission" date="2021-05" db="EMBL/GenBank/DDBJ databases">
        <authorList>
            <person name="Tigano A."/>
        </authorList>
    </citation>
    <scope>NUCLEOTIDE SEQUENCE</scope>
</reference>
<evidence type="ECO:0000313" key="7">
    <source>
        <dbReference type="Proteomes" id="UP000677803"/>
    </source>
</evidence>
<dbReference type="Proteomes" id="UP000677803">
    <property type="component" value="Unassembled WGS sequence"/>
</dbReference>
<dbReference type="SMART" id="SM00248">
    <property type="entry name" value="ANK"/>
    <property type="match status" value="2"/>
</dbReference>
<dbReference type="PANTHER" id="PTHR14491:SF2">
    <property type="entry name" value="ANKYRIN REPEAT DOMAIN-CONTAINING PROTEIN SOWAHA"/>
    <property type="match status" value="1"/>
</dbReference>
<dbReference type="InterPro" id="IPR002110">
    <property type="entry name" value="Ankyrin_rpt"/>
</dbReference>
<dbReference type="InterPro" id="IPR036770">
    <property type="entry name" value="Ankyrin_rpt-contain_sf"/>
</dbReference>
<dbReference type="PANTHER" id="PTHR14491">
    <property type="entry name" value="SOSONDOWAH, ISOFORM G"/>
    <property type="match status" value="1"/>
</dbReference>
<evidence type="ECO:0000256" key="3">
    <source>
        <dbReference type="ARBA" id="ARBA00038122"/>
    </source>
</evidence>
<dbReference type="Pfam" id="PF12796">
    <property type="entry name" value="Ank_2"/>
    <property type="match status" value="1"/>
</dbReference>
<proteinExistence type="inferred from homology"/>
<feature type="compositionally biased region" description="Basic and acidic residues" evidence="5">
    <location>
        <begin position="37"/>
        <end position="50"/>
    </location>
</feature>
<protein>
    <submittedName>
        <fullName evidence="6">(Atlantic silverside) hypothetical protein</fullName>
    </submittedName>
</protein>
<dbReference type="PROSITE" id="PS50088">
    <property type="entry name" value="ANK_REPEAT"/>
    <property type="match status" value="1"/>
</dbReference>
<keyword evidence="1" id="KW-0677">Repeat</keyword>
<evidence type="ECO:0000256" key="2">
    <source>
        <dbReference type="ARBA" id="ARBA00023043"/>
    </source>
</evidence>
<keyword evidence="2 4" id="KW-0040">ANK repeat</keyword>
<evidence type="ECO:0000313" key="6">
    <source>
        <dbReference type="EMBL" id="CAG5871934.1"/>
    </source>
</evidence>
<evidence type="ECO:0000256" key="4">
    <source>
        <dbReference type="PROSITE-ProRule" id="PRU00023"/>
    </source>
</evidence>
<feature type="region of interest" description="Disordered" evidence="5">
    <location>
        <begin position="1"/>
        <end position="75"/>
    </location>
</feature>
<dbReference type="Gene3D" id="1.25.40.20">
    <property type="entry name" value="Ankyrin repeat-containing domain"/>
    <property type="match status" value="1"/>
</dbReference>
<dbReference type="PROSITE" id="PS50297">
    <property type="entry name" value="ANK_REP_REGION"/>
    <property type="match status" value="1"/>
</dbReference>
<evidence type="ECO:0000256" key="5">
    <source>
        <dbReference type="SAM" id="MobiDB-lite"/>
    </source>
</evidence>
<gene>
    <name evidence="6" type="ORF">MMEN_LOCUS4956</name>
</gene>